<proteinExistence type="predicted"/>
<protein>
    <submittedName>
        <fullName evidence="2">Uncharacterized protein</fullName>
    </submittedName>
</protein>
<comment type="caution">
    <text evidence="2">The sequence shown here is derived from an EMBL/GenBank/DDBJ whole genome shotgun (WGS) entry which is preliminary data.</text>
</comment>
<dbReference type="EMBL" id="BMML01000004">
    <property type="protein sequence ID" value="GGN00523.1"/>
    <property type="molecule type" value="Genomic_DNA"/>
</dbReference>
<gene>
    <name evidence="2" type="ORF">GCM10011578_022250</name>
</gene>
<keyword evidence="3" id="KW-1185">Reference proteome</keyword>
<dbReference type="Proteomes" id="UP000653411">
    <property type="component" value="Unassembled WGS sequence"/>
</dbReference>
<accession>A0A917XA82</accession>
<sequence>MPRTAMGTTPSAGTPEAPKITLLGSIDADQGTPEMMPEGGNPKPFLAIIYNGI</sequence>
<evidence type="ECO:0000256" key="1">
    <source>
        <dbReference type="SAM" id="MobiDB-lite"/>
    </source>
</evidence>
<feature type="compositionally biased region" description="Polar residues" evidence="1">
    <location>
        <begin position="1"/>
        <end position="12"/>
    </location>
</feature>
<dbReference type="AlphaFoldDB" id="A0A917XA82"/>
<evidence type="ECO:0000313" key="2">
    <source>
        <dbReference type="EMBL" id="GGN00523.1"/>
    </source>
</evidence>
<dbReference type="RefSeq" id="WP_189262466.1">
    <property type="nucleotide sequence ID" value="NZ_BMML01000004.1"/>
</dbReference>
<reference evidence="2" key="1">
    <citation type="journal article" date="2014" name="Int. J. Syst. Evol. Microbiol.">
        <title>Complete genome sequence of Corynebacterium casei LMG S-19264T (=DSM 44701T), isolated from a smear-ripened cheese.</title>
        <authorList>
            <consortium name="US DOE Joint Genome Institute (JGI-PGF)"/>
            <person name="Walter F."/>
            <person name="Albersmeier A."/>
            <person name="Kalinowski J."/>
            <person name="Ruckert C."/>
        </authorList>
    </citation>
    <scope>NUCLEOTIDE SEQUENCE</scope>
    <source>
        <strain evidence="2">CGMCC 4.7110</strain>
    </source>
</reference>
<evidence type="ECO:0000313" key="3">
    <source>
        <dbReference type="Proteomes" id="UP000653411"/>
    </source>
</evidence>
<organism evidence="2 3">
    <name type="scientific">Streptomyces fuscichromogenes</name>
    <dbReference type="NCBI Taxonomy" id="1324013"/>
    <lineage>
        <taxon>Bacteria</taxon>
        <taxon>Bacillati</taxon>
        <taxon>Actinomycetota</taxon>
        <taxon>Actinomycetes</taxon>
        <taxon>Kitasatosporales</taxon>
        <taxon>Streptomycetaceae</taxon>
        <taxon>Streptomyces</taxon>
    </lineage>
</organism>
<reference evidence="2" key="2">
    <citation type="submission" date="2020-09" db="EMBL/GenBank/DDBJ databases">
        <authorList>
            <person name="Sun Q."/>
            <person name="Zhou Y."/>
        </authorList>
    </citation>
    <scope>NUCLEOTIDE SEQUENCE</scope>
    <source>
        <strain evidence="2">CGMCC 4.7110</strain>
    </source>
</reference>
<feature type="region of interest" description="Disordered" evidence="1">
    <location>
        <begin position="1"/>
        <end position="21"/>
    </location>
</feature>
<name>A0A917XA82_9ACTN</name>